<feature type="domain" description="CCHC-type" evidence="7">
    <location>
        <begin position="236"/>
        <end position="251"/>
    </location>
</feature>
<feature type="domain" description="Integrase catalytic" evidence="8">
    <location>
        <begin position="490"/>
        <end position="667"/>
    </location>
</feature>
<dbReference type="SUPFAM" id="SSF57756">
    <property type="entry name" value="Retrovirus zinc finger-like domains"/>
    <property type="match status" value="1"/>
</dbReference>
<keyword evidence="2" id="KW-0479">Metal-binding</keyword>
<dbReference type="GO" id="GO:0006508">
    <property type="term" value="P:proteolysis"/>
    <property type="evidence" value="ECO:0007669"/>
    <property type="project" value="UniProtKB-KW"/>
</dbReference>
<protein>
    <submittedName>
        <fullName evidence="9">Retrovirus-related Pol polyprotein from transposon TNT 1-94</fullName>
    </submittedName>
</protein>
<dbReference type="EMBL" id="ASHM01018913">
    <property type="protein sequence ID" value="PNY00431.1"/>
    <property type="molecule type" value="Genomic_DNA"/>
</dbReference>
<dbReference type="InterPro" id="IPR012337">
    <property type="entry name" value="RNaseH-like_sf"/>
</dbReference>
<evidence type="ECO:0000313" key="9">
    <source>
        <dbReference type="EMBL" id="PNY00431.1"/>
    </source>
</evidence>
<keyword evidence="4" id="KW-0378">Hydrolase</keyword>
<evidence type="ECO:0000259" key="8">
    <source>
        <dbReference type="PROSITE" id="PS50994"/>
    </source>
</evidence>
<dbReference type="InterPro" id="IPR013103">
    <property type="entry name" value="RVT_2"/>
</dbReference>
<dbReference type="ExpressionAtlas" id="A0A2K3NBK9">
    <property type="expression patterns" value="baseline"/>
</dbReference>
<evidence type="ECO:0000256" key="4">
    <source>
        <dbReference type="ARBA" id="ARBA00022801"/>
    </source>
</evidence>
<evidence type="ECO:0000259" key="7">
    <source>
        <dbReference type="PROSITE" id="PS50158"/>
    </source>
</evidence>
<evidence type="ECO:0000256" key="1">
    <source>
        <dbReference type="ARBA" id="ARBA00022670"/>
    </source>
</evidence>
<dbReference type="PROSITE" id="PS50994">
    <property type="entry name" value="INTEGRASE"/>
    <property type="match status" value="1"/>
</dbReference>
<evidence type="ECO:0000256" key="3">
    <source>
        <dbReference type="ARBA" id="ARBA00022750"/>
    </source>
</evidence>
<keyword evidence="3" id="KW-0064">Aspartyl protease</keyword>
<keyword evidence="5" id="KW-0863">Zinc-finger</keyword>
<proteinExistence type="predicted"/>
<dbReference type="Pfam" id="PF07727">
    <property type="entry name" value="RVT_2"/>
    <property type="match status" value="1"/>
</dbReference>
<gene>
    <name evidence="9" type="ORF">L195_g023711</name>
</gene>
<evidence type="ECO:0000256" key="5">
    <source>
        <dbReference type="PROSITE-ProRule" id="PRU00047"/>
    </source>
</evidence>
<dbReference type="Pfam" id="PF14223">
    <property type="entry name" value="Retrotran_gag_2"/>
    <property type="match status" value="1"/>
</dbReference>
<accession>A0A2K3NBK9</accession>
<dbReference type="InterPro" id="IPR057670">
    <property type="entry name" value="SH3_retrovirus"/>
</dbReference>
<keyword evidence="1" id="KW-0645">Protease</keyword>
<dbReference type="InterPro" id="IPR001878">
    <property type="entry name" value="Znf_CCHC"/>
</dbReference>
<dbReference type="Gene3D" id="4.10.60.10">
    <property type="entry name" value="Zinc finger, CCHC-type"/>
    <property type="match status" value="2"/>
</dbReference>
<evidence type="ECO:0000256" key="6">
    <source>
        <dbReference type="SAM" id="MobiDB-lite"/>
    </source>
</evidence>
<reference evidence="9 10" key="2">
    <citation type="journal article" date="2017" name="Front. Plant Sci.">
        <title>Gene Classification and Mining of Molecular Markers Useful in Red Clover (Trifolium pratense) Breeding.</title>
        <authorList>
            <person name="Istvanek J."/>
            <person name="Dluhosova J."/>
            <person name="Dluhos P."/>
            <person name="Patkova L."/>
            <person name="Nedelnik J."/>
            <person name="Repkova J."/>
        </authorList>
    </citation>
    <scope>NUCLEOTIDE SEQUENCE [LARGE SCALE GENOMIC DNA]</scope>
    <source>
        <strain evidence="10">cv. Tatra</strain>
        <tissue evidence="9">Young leaves</tissue>
    </source>
</reference>
<dbReference type="PANTHER" id="PTHR42648:SF28">
    <property type="entry name" value="TRANSPOSON-ENCODED PROTEIN WITH RIBONUCLEASE H-LIKE AND RETROVIRUS ZINC FINGER-LIKE DOMAINS"/>
    <property type="match status" value="1"/>
</dbReference>
<keyword evidence="5" id="KW-0862">Zinc</keyword>
<dbReference type="PROSITE" id="PS50158">
    <property type="entry name" value="ZF_CCHC"/>
    <property type="match status" value="1"/>
</dbReference>
<dbReference type="AlphaFoldDB" id="A0A2K3NBK9"/>
<dbReference type="InterPro" id="IPR001584">
    <property type="entry name" value="Integrase_cat-core"/>
</dbReference>
<dbReference type="InterPro" id="IPR025724">
    <property type="entry name" value="GAG-pre-integrase_dom"/>
</dbReference>
<dbReference type="SUPFAM" id="SSF53098">
    <property type="entry name" value="Ribonuclease H-like"/>
    <property type="match status" value="1"/>
</dbReference>
<dbReference type="PANTHER" id="PTHR42648">
    <property type="entry name" value="TRANSPOSASE, PUTATIVE-RELATED"/>
    <property type="match status" value="1"/>
</dbReference>
<comment type="caution">
    <text evidence="9">The sequence shown here is derived from an EMBL/GenBank/DDBJ whole genome shotgun (WGS) entry which is preliminary data.</text>
</comment>
<feature type="non-terminal residue" evidence="9">
    <location>
        <position position="1042"/>
    </location>
</feature>
<dbReference type="InterPro" id="IPR036875">
    <property type="entry name" value="Znf_CCHC_sf"/>
</dbReference>
<dbReference type="Pfam" id="PF13976">
    <property type="entry name" value="gag_pre-integrs"/>
    <property type="match status" value="1"/>
</dbReference>
<dbReference type="InterPro" id="IPR039537">
    <property type="entry name" value="Retrotran_Ty1/copia-like"/>
</dbReference>
<dbReference type="Pfam" id="PF25597">
    <property type="entry name" value="SH3_retrovirus"/>
    <property type="match status" value="1"/>
</dbReference>
<dbReference type="Pfam" id="PF22936">
    <property type="entry name" value="Pol_BBD"/>
    <property type="match status" value="1"/>
</dbReference>
<dbReference type="Gene3D" id="3.30.420.10">
    <property type="entry name" value="Ribonuclease H-like superfamily/Ribonuclease H"/>
    <property type="match status" value="1"/>
</dbReference>
<dbReference type="GO" id="GO:0008270">
    <property type="term" value="F:zinc ion binding"/>
    <property type="evidence" value="ECO:0007669"/>
    <property type="project" value="UniProtKB-KW"/>
</dbReference>
<evidence type="ECO:0000256" key="2">
    <source>
        <dbReference type="ARBA" id="ARBA00022723"/>
    </source>
</evidence>
<dbReference type="InterPro" id="IPR054722">
    <property type="entry name" value="PolX-like_BBD"/>
</dbReference>
<organism evidence="9 10">
    <name type="scientific">Trifolium pratense</name>
    <name type="common">Red clover</name>
    <dbReference type="NCBI Taxonomy" id="57577"/>
    <lineage>
        <taxon>Eukaryota</taxon>
        <taxon>Viridiplantae</taxon>
        <taxon>Streptophyta</taxon>
        <taxon>Embryophyta</taxon>
        <taxon>Tracheophyta</taxon>
        <taxon>Spermatophyta</taxon>
        <taxon>Magnoliopsida</taxon>
        <taxon>eudicotyledons</taxon>
        <taxon>Gunneridae</taxon>
        <taxon>Pentapetalae</taxon>
        <taxon>rosids</taxon>
        <taxon>fabids</taxon>
        <taxon>Fabales</taxon>
        <taxon>Fabaceae</taxon>
        <taxon>Papilionoideae</taxon>
        <taxon>50 kb inversion clade</taxon>
        <taxon>NPAAA clade</taxon>
        <taxon>Hologalegina</taxon>
        <taxon>IRL clade</taxon>
        <taxon>Trifolieae</taxon>
        <taxon>Trifolium</taxon>
    </lineage>
</organism>
<dbReference type="Pfam" id="PF00098">
    <property type="entry name" value="zf-CCHC"/>
    <property type="match status" value="1"/>
</dbReference>
<feature type="region of interest" description="Disordered" evidence="6">
    <location>
        <begin position="777"/>
        <end position="796"/>
    </location>
</feature>
<sequence>MASEKKRENFCIRFTGKNYPAWSFQFEMFVKGESLSGHLNGTSTAPTDVAALDKWEKQDAQVITWILASVEPQMINNLRSFSTAKEMWDHLKTIYKLNNDAKRFQLEVDIAHYRQGPMSIQDYYSGFLNMWAEHSEILHADVPKTSLATLQKIYEVSKRDQFLMKLRPEFEVARAALLNRSPVPNLEVCVGELLREEQRLLTQNSMLHDQSTPDALTVAYSAQGTANGRDMRPVQCFSCKQFGHFARDCSKKFCNYCKQRGHIITECPTRPARRRTQAFHATTNNADTTSDALTPEKVQQIVLSALSTLGINGKSTGTSTPWFVDSGASNHMTGSSDHLQNVCAYKGNQNIQIADGNTLPIYAIGDINPSFNSVFVSPGLASNLISVGQLVDNNCNVNFSRTGCFVQDQVSGKVIAKGPKVGRLFPLQFHSSSFSFACNDVPHPFMDLHNKLGHPNFVVLSHLIKSGLLGNKNITHNSSFNCSVCKLAKSKTLPFPDHAHRAEKCFEIIHSDVWGVSPVLSHGKYKYFVTFIDDFSRFTWVYFLHSKAEVFEMFKKFLAYVDNQFHTTIKILRTDSGGEYISHNFQEYLQQKGILSQRSCPYTPQQNGIAERKNRHLLDVTRSLLLAASVPPQFWVEALTTAVFLINRLPSQVLGFDSPYFRLFLAHPDYTNLHPFGCVCFVHLPPPERNKLGAQSVMCAFLGYSTTHKGFLCYDHTSQRLRMSRNVVFFDQQNYFPCSKPSSTDSVTLVDFSNDSSSVERFKPGHVYVRRTPTLSLSVADPPPEPAPAPLRRSERVSHPPDRYGYGFTSLTATLSGTSIPTCYSQAVKDVRWVTAMHEELHALQENFTWDIVPRPPGVKPIGCKWVYSVKLNSDGTLNRYKARLVALGNKQEYGVDYDETFAPVAKMTSIRTILAIAASQGWSLTQMDVKNAFLHGDLAEDIYMTLPPGLPSSSEGVCKLKRSLYGLRQAPRAWFEKFRTTIIGFSFTQSQFDSSLFIHRTSTGIVLLLIYVDDMIITGSDHAAIQRIKHQLQDSFHMKDL</sequence>
<dbReference type="GO" id="GO:0004190">
    <property type="term" value="F:aspartic-type endopeptidase activity"/>
    <property type="evidence" value="ECO:0007669"/>
    <property type="project" value="UniProtKB-KW"/>
</dbReference>
<dbReference type="InterPro" id="IPR043502">
    <property type="entry name" value="DNA/RNA_pol_sf"/>
</dbReference>
<dbReference type="SMART" id="SM00343">
    <property type="entry name" value="ZnF_C2HC"/>
    <property type="match status" value="2"/>
</dbReference>
<reference evidence="9 10" key="1">
    <citation type="journal article" date="2014" name="Am. J. Bot.">
        <title>Genome assembly and annotation for red clover (Trifolium pratense; Fabaceae).</title>
        <authorList>
            <person name="Istvanek J."/>
            <person name="Jaros M."/>
            <person name="Krenek A."/>
            <person name="Repkova J."/>
        </authorList>
    </citation>
    <scope>NUCLEOTIDE SEQUENCE [LARGE SCALE GENOMIC DNA]</scope>
    <source>
        <strain evidence="10">cv. Tatra</strain>
        <tissue evidence="9">Young leaves</tissue>
    </source>
</reference>
<dbReference type="GO" id="GO:0015074">
    <property type="term" value="P:DNA integration"/>
    <property type="evidence" value="ECO:0007669"/>
    <property type="project" value="InterPro"/>
</dbReference>
<dbReference type="Pfam" id="PF00665">
    <property type="entry name" value="rve"/>
    <property type="match status" value="1"/>
</dbReference>
<name>A0A2K3NBK9_TRIPR</name>
<dbReference type="SUPFAM" id="SSF56672">
    <property type="entry name" value="DNA/RNA polymerases"/>
    <property type="match status" value="1"/>
</dbReference>
<dbReference type="InterPro" id="IPR036397">
    <property type="entry name" value="RNaseH_sf"/>
</dbReference>
<dbReference type="GO" id="GO:0003676">
    <property type="term" value="F:nucleic acid binding"/>
    <property type="evidence" value="ECO:0007669"/>
    <property type="project" value="InterPro"/>
</dbReference>
<dbReference type="Proteomes" id="UP000236291">
    <property type="component" value="Unassembled WGS sequence"/>
</dbReference>
<evidence type="ECO:0000313" key="10">
    <source>
        <dbReference type="Proteomes" id="UP000236291"/>
    </source>
</evidence>